<feature type="compositionally biased region" description="Polar residues" evidence="1">
    <location>
        <begin position="15"/>
        <end position="36"/>
    </location>
</feature>
<accession>A0AA39YR36</accession>
<dbReference type="EMBL" id="JAULSV010000001">
    <property type="protein sequence ID" value="KAK0657104.1"/>
    <property type="molecule type" value="Genomic_DNA"/>
</dbReference>
<protein>
    <submittedName>
        <fullName evidence="2">Uncharacterized protein</fullName>
    </submittedName>
</protein>
<gene>
    <name evidence="2" type="ORF">B0T16DRAFT_452594</name>
</gene>
<dbReference type="Proteomes" id="UP001174936">
    <property type="component" value="Unassembled WGS sequence"/>
</dbReference>
<dbReference type="AlphaFoldDB" id="A0AA39YR36"/>
<feature type="region of interest" description="Disordered" evidence="1">
    <location>
        <begin position="15"/>
        <end position="74"/>
    </location>
</feature>
<keyword evidence="3" id="KW-1185">Reference proteome</keyword>
<name>A0AA39YR36_9PEZI</name>
<evidence type="ECO:0000313" key="3">
    <source>
        <dbReference type="Proteomes" id="UP001174936"/>
    </source>
</evidence>
<proteinExistence type="predicted"/>
<feature type="region of interest" description="Disordered" evidence="1">
    <location>
        <begin position="223"/>
        <end position="267"/>
    </location>
</feature>
<feature type="region of interest" description="Disordered" evidence="1">
    <location>
        <begin position="167"/>
        <end position="199"/>
    </location>
</feature>
<feature type="compositionally biased region" description="Polar residues" evidence="1">
    <location>
        <begin position="238"/>
        <end position="248"/>
    </location>
</feature>
<evidence type="ECO:0000313" key="2">
    <source>
        <dbReference type="EMBL" id="KAK0657104.1"/>
    </source>
</evidence>
<sequence length="498" mass="54309">MERFIPRSLAILTRASENSGSDIAIQRPSQLSTEGDVSSGAPSPSSSRRRASQASTPPQDDESPSHGEMINGFGGLFDNVPLPRASILTMGSESASVASTATCSRRSQTPEIDENSALLVTPKVSQQEWAQHPILTITPKADQDTTPTRTMSTRACIVVQPLAPTQLNLVTPDPSPRVAKRPASPPLAPRQAKRSRSQAQQVLGSFLLDDDLENPLGPRSRKIAKARQRGAELAVASASDTSSQTPSDLETRSREQSEGGDVDDTVGLARSLSELESPIKIRNTSFPELHSSAQFTSEQGSIALEIEWFTEAEIEAQLSTLLVSYRAFYLESVDPSDERHADAGKARIARKTLMAIFEGRLSPGEDEGLLLQEDEEDAMKLFMTHIKEMGIPSTPQTETFPNVRSCLNRMIQLGTAPGASGMDSSWQFVRKMTLLMDFWPSQITDDLPVIREIASPTQLPDGALTWDFERIYCGVDAENLGPGWDDLASLEEENECTR</sequence>
<feature type="compositionally biased region" description="Low complexity" evidence="1">
    <location>
        <begin position="38"/>
        <end position="58"/>
    </location>
</feature>
<evidence type="ECO:0000256" key="1">
    <source>
        <dbReference type="SAM" id="MobiDB-lite"/>
    </source>
</evidence>
<reference evidence="2" key="1">
    <citation type="submission" date="2023-06" db="EMBL/GenBank/DDBJ databases">
        <title>Genome-scale phylogeny and comparative genomics of the fungal order Sordariales.</title>
        <authorList>
            <consortium name="Lawrence Berkeley National Laboratory"/>
            <person name="Hensen N."/>
            <person name="Bonometti L."/>
            <person name="Westerberg I."/>
            <person name="Brannstrom I.O."/>
            <person name="Guillou S."/>
            <person name="Cros-Aarteil S."/>
            <person name="Calhoun S."/>
            <person name="Haridas S."/>
            <person name="Kuo A."/>
            <person name="Mondo S."/>
            <person name="Pangilinan J."/>
            <person name="Riley R."/>
            <person name="Labutti K."/>
            <person name="Andreopoulos B."/>
            <person name="Lipzen A."/>
            <person name="Chen C."/>
            <person name="Yanf M."/>
            <person name="Daum C."/>
            <person name="Ng V."/>
            <person name="Clum A."/>
            <person name="Steindorff A."/>
            <person name="Ohm R."/>
            <person name="Martin F."/>
            <person name="Silar P."/>
            <person name="Natvig D."/>
            <person name="Lalanne C."/>
            <person name="Gautier V."/>
            <person name="Ament-Velasquez S.L."/>
            <person name="Kruys A."/>
            <person name="Hutchinson M.I."/>
            <person name="Powell A.J."/>
            <person name="Barry K."/>
            <person name="Miller A.N."/>
            <person name="Grigoriev I.V."/>
            <person name="Debuchy R."/>
            <person name="Gladieux P."/>
            <person name="Thoren M.H."/>
            <person name="Johannesson H."/>
        </authorList>
    </citation>
    <scope>NUCLEOTIDE SEQUENCE</scope>
    <source>
        <strain evidence="2">SMH2532-1</strain>
    </source>
</reference>
<organism evidence="2 3">
    <name type="scientific">Cercophora newfieldiana</name>
    <dbReference type="NCBI Taxonomy" id="92897"/>
    <lineage>
        <taxon>Eukaryota</taxon>
        <taxon>Fungi</taxon>
        <taxon>Dikarya</taxon>
        <taxon>Ascomycota</taxon>
        <taxon>Pezizomycotina</taxon>
        <taxon>Sordariomycetes</taxon>
        <taxon>Sordariomycetidae</taxon>
        <taxon>Sordariales</taxon>
        <taxon>Lasiosphaeriaceae</taxon>
        <taxon>Cercophora</taxon>
    </lineage>
</organism>
<comment type="caution">
    <text evidence="2">The sequence shown here is derived from an EMBL/GenBank/DDBJ whole genome shotgun (WGS) entry which is preliminary data.</text>
</comment>